<reference evidence="1 2" key="1">
    <citation type="submission" date="2016-10" db="EMBL/GenBank/DDBJ databases">
        <authorList>
            <person name="de Groot N.N."/>
        </authorList>
    </citation>
    <scope>NUCLEOTIDE SEQUENCE [LARGE SCALE GENOMIC DNA]</scope>
    <source>
        <strain evidence="1 2">OGL-20</strain>
    </source>
</reference>
<protein>
    <submittedName>
        <fullName evidence="1">Uncharacterized protein</fullName>
    </submittedName>
</protein>
<accession>A0A1I0PKF7</accession>
<evidence type="ECO:0000313" key="2">
    <source>
        <dbReference type="Proteomes" id="UP000182125"/>
    </source>
</evidence>
<evidence type="ECO:0000313" key="1">
    <source>
        <dbReference type="EMBL" id="SEW14842.1"/>
    </source>
</evidence>
<name>A0A1I0PKF7_9EURY</name>
<organism evidence="1 2">
    <name type="scientific">Thermococcus thioreducens</name>
    <dbReference type="NCBI Taxonomy" id="277988"/>
    <lineage>
        <taxon>Archaea</taxon>
        <taxon>Methanobacteriati</taxon>
        <taxon>Methanobacteriota</taxon>
        <taxon>Thermococci</taxon>
        <taxon>Thermococcales</taxon>
        <taxon>Thermococcaceae</taxon>
        <taxon>Thermococcus</taxon>
    </lineage>
</organism>
<dbReference type="AlphaFoldDB" id="A0A1I0PKF7"/>
<gene>
    <name evidence="1" type="ORF">SAMN05216170_1885</name>
</gene>
<dbReference type="Proteomes" id="UP000182125">
    <property type="component" value="Unassembled WGS sequence"/>
</dbReference>
<proteinExistence type="predicted"/>
<dbReference type="EMBL" id="FOIW01000002">
    <property type="protein sequence ID" value="SEW14842.1"/>
    <property type="molecule type" value="Genomic_DNA"/>
</dbReference>
<sequence>MKWRGLMAVLVGLLVLGASGTTLATSYPEVSVPQGSVASERSPEVSRPAPISPMVFGDKNQLTVRFRKDLSFVLNGKLYLAFEWKWSGLPELFGGGKDAIVISFPWEIHGYPDPYIFYEYLPEVRIETVHGMEYKVGPVSFSMEPTKELLFYNGGYHRIYQMFIKIPVDDDVPWGIVWVGITPKKKITLGTHFGYFHNWDYIRPTMTAFNTLVSIKYTNPIVSTTVTWGVEKILGDVLGRGKGLWEKKDEREIVYSTSEYPWRSTPPWPPCSPGGICPTSIGGSIS</sequence>